<evidence type="ECO:0000313" key="2">
    <source>
        <dbReference type="Proteomes" id="UP001501138"/>
    </source>
</evidence>
<organism evidence="1 2">
    <name type="scientific">Isoptericola hypogeus</name>
    <dbReference type="NCBI Taxonomy" id="300179"/>
    <lineage>
        <taxon>Bacteria</taxon>
        <taxon>Bacillati</taxon>
        <taxon>Actinomycetota</taxon>
        <taxon>Actinomycetes</taxon>
        <taxon>Micrococcales</taxon>
        <taxon>Promicromonosporaceae</taxon>
        <taxon>Isoptericola</taxon>
    </lineage>
</organism>
<reference evidence="1 2" key="1">
    <citation type="journal article" date="2019" name="Int. J. Syst. Evol. Microbiol.">
        <title>The Global Catalogue of Microorganisms (GCM) 10K type strain sequencing project: providing services to taxonomists for standard genome sequencing and annotation.</title>
        <authorList>
            <consortium name="The Broad Institute Genomics Platform"/>
            <consortium name="The Broad Institute Genome Sequencing Center for Infectious Disease"/>
            <person name="Wu L."/>
            <person name="Ma J."/>
        </authorList>
    </citation>
    <scope>NUCLEOTIDE SEQUENCE [LARGE SCALE GENOMIC DNA]</scope>
    <source>
        <strain evidence="1 2">JCM 15589</strain>
    </source>
</reference>
<gene>
    <name evidence="1" type="ORF">GCM10009809_41830</name>
</gene>
<name>A0ABN2JX31_9MICO</name>
<dbReference type="RefSeq" id="WP_344250920.1">
    <property type="nucleotide sequence ID" value="NZ_BAAAPM010000011.1"/>
</dbReference>
<keyword evidence="2" id="KW-1185">Reference proteome</keyword>
<protein>
    <submittedName>
        <fullName evidence="1">Uncharacterized protein</fullName>
    </submittedName>
</protein>
<evidence type="ECO:0000313" key="1">
    <source>
        <dbReference type="EMBL" id="GAA1741941.1"/>
    </source>
</evidence>
<proteinExistence type="predicted"/>
<comment type="caution">
    <text evidence="1">The sequence shown here is derived from an EMBL/GenBank/DDBJ whole genome shotgun (WGS) entry which is preliminary data.</text>
</comment>
<sequence length="104" mass="11331">MPQADELIGEWVHAHEEDHDGLAVFRRAGHPLPPARGRRRLVFLPDGAFVEKAIGRADGSEPRPGRWEATAGRGVVARTDATGATWHVERVAGDTLEIRPEGPP</sequence>
<dbReference type="Proteomes" id="UP001501138">
    <property type="component" value="Unassembled WGS sequence"/>
</dbReference>
<accession>A0ABN2JX31</accession>
<dbReference type="EMBL" id="BAAAPM010000011">
    <property type="protein sequence ID" value="GAA1741941.1"/>
    <property type="molecule type" value="Genomic_DNA"/>
</dbReference>